<sequence>MFGDCPTTGWRKYATYQKNRWKLALVMEVVVRDDVPEPPEKANIPPPCPFVKWVGDRGSDDGGRVRVLDLEDDARPRVFHDVGNAPGEPTSIRQHQTAITPHAWHGAHDLPGTGWFYVNPLFLPFFHVQGPMGKEGLKSEKKMAVVTARFDGTTSEMAPQNGFGNGFPDVGWKLEGYTYHVNDDGGGDGCGGTQCRLVCRSSRLFLLTSPCPGANLLWCLTARRTAGRPQQGLKAPPQTPSGGTGLHGGDDNDGDDDDTQQPLSTSPLVQYSISQTRCMPVHISKWLVDHKKDPATKNFIPLLRSHIFGRLMDCRNHDEFTASELDCVHIDTDRIYRHKVLCLNHTTYDMCREQDVINPRTHPNIMVLSDNNNNNTDMPYWYAQVLDIFHAYVRYNGPGSTRAARRWSGIDFVWVRWYEHNSSYPSGFLERRLPHLRFADASDPDTLPFGFLDPSKVVRVAYLIPAFAHSTTDDLLGPSKLARRAADIPDQDYEYYYVEMFADRDMYMRHLGGGVGHRGMGVSLVQLREHMHRCIRAVTPDVLLDKEDDDDGRSARGVDSAKADLAEEPKDWESEEPAEDSLDADEDWQFDAGLRGLFEDASQDVFDEGEVEDAGEGYYDEEGGLVVLYSMEGFAPL</sequence>
<organism evidence="1 2">
    <name type="scientific">Trametes sanguinea</name>
    <dbReference type="NCBI Taxonomy" id="158606"/>
    <lineage>
        <taxon>Eukaryota</taxon>
        <taxon>Fungi</taxon>
        <taxon>Dikarya</taxon>
        <taxon>Basidiomycota</taxon>
        <taxon>Agaricomycotina</taxon>
        <taxon>Agaricomycetes</taxon>
        <taxon>Polyporales</taxon>
        <taxon>Polyporaceae</taxon>
        <taxon>Trametes</taxon>
    </lineage>
</organism>
<comment type="caution">
    <text evidence="1">The sequence shown here is derived from an EMBL/GenBank/DDBJ whole genome shotgun (WGS) entry which is preliminary data.</text>
</comment>
<keyword evidence="2" id="KW-1185">Reference proteome</keyword>
<dbReference type="EMBL" id="JANSHE010000585">
    <property type="protein sequence ID" value="KAJ3009040.1"/>
    <property type="molecule type" value="Genomic_DNA"/>
</dbReference>
<reference evidence="1" key="1">
    <citation type="submission" date="2022-08" db="EMBL/GenBank/DDBJ databases">
        <title>Genome Sequence of Pycnoporus sanguineus.</title>
        <authorList>
            <person name="Buettner E."/>
        </authorList>
    </citation>
    <scope>NUCLEOTIDE SEQUENCE</scope>
    <source>
        <strain evidence="1">CG-C14</strain>
    </source>
</reference>
<gene>
    <name evidence="1" type="ORF">NUW54_g2931</name>
</gene>
<accession>A0ACC1Q265</accession>
<evidence type="ECO:0000313" key="1">
    <source>
        <dbReference type="EMBL" id="KAJ3009040.1"/>
    </source>
</evidence>
<protein>
    <submittedName>
        <fullName evidence="1">Uncharacterized protein</fullName>
    </submittedName>
</protein>
<evidence type="ECO:0000313" key="2">
    <source>
        <dbReference type="Proteomes" id="UP001144978"/>
    </source>
</evidence>
<dbReference type="Proteomes" id="UP001144978">
    <property type="component" value="Unassembled WGS sequence"/>
</dbReference>
<name>A0ACC1Q265_9APHY</name>
<proteinExistence type="predicted"/>